<keyword evidence="1" id="KW-1133">Transmembrane helix</keyword>
<dbReference type="RefSeq" id="WP_091546723.1">
    <property type="nucleotide sequence ID" value="NZ_FONY01000025.1"/>
</dbReference>
<keyword evidence="1" id="KW-0812">Transmembrane</keyword>
<reference evidence="2 3" key="1">
    <citation type="submission" date="2016-10" db="EMBL/GenBank/DDBJ databases">
        <authorList>
            <person name="de Groot N.N."/>
        </authorList>
    </citation>
    <scope>NUCLEOTIDE SEQUENCE [LARGE SCALE GENOMIC DNA]</scope>
    <source>
        <strain>GEY</strain>
        <strain evidence="3">DSM 9560</strain>
    </source>
</reference>
<feature type="transmembrane region" description="Helical" evidence="1">
    <location>
        <begin position="12"/>
        <end position="36"/>
    </location>
</feature>
<gene>
    <name evidence="2" type="ORF">SAMN04488541_102516</name>
</gene>
<keyword evidence="1" id="KW-0472">Membrane</keyword>
<dbReference type="STRING" id="1003.SAMN04488541_102516"/>
<evidence type="ECO:0000256" key="1">
    <source>
        <dbReference type="SAM" id="Phobius"/>
    </source>
</evidence>
<protein>
    <submittedName>
        <fullName evidence="2">Uncharacterized protein</fullName>
    </submittedName>
</protein>
<proteinExistence type="predicted"/>
<evidence type="ECO:0000313" key="2">
    <source>
        <dbReference type="EMBL" id="SFF31141.1"/>
    </source>
</evidence>
<keyword evidence="3" id="KW-1185">Reference proteome</keyword>
<organism evidence="2 3">
    <name type="scientific">Thermoflexibacter ruber</name>
    <dbReference type="NCBI Taxonomy" id="1003"/>
    <lineage>
        <taxon>Bacteria</taxon>
        <taxon>Pseudomonadati</taxon>
        <taxon>Bacteroidota</taxon>
        <taxon>Cytophagia</taxon>
        <taxon>Cytophagales</taxon>
        <taxon>Thermoflexibacteraceae</taxon>
        <taxon>Thermoflexibacter</taxon>
    </lineage>
</organism>
<dbReference type="EMBL" id="FONY01000025">
    <property type="protein sequence ID" value="SFF31141.1"/>
    <property type="molecule type" value="Genomic_DNA"/>
</dbReference>
<dbReference type="OrthoDB" id="5513872at2"/>
<feature type="transmembrane region" description="Helical" evidence="1">
    <location>
        <begin position="42"/>
        <end position="63"/>
    </location>
</feature>
<evidence type="ECO:0000313" key="3">
    <source>
        <dbReference type="Proteomes" id="UP000199513"/>
    </source>
</evidence>
<sequence>MHRVSFIWGSSLWLLLSIIGIIAGLIFSILGLSIILKGDTKTGSIVGSLFGLLPLSLSIWLITRILKDAQESKLRAIERNIIGIAIQHGGKTTPLEVTLKLALSIEEAQKELDLLTSKDIFELEVSEEGRLVYRLKETLLGENERT</sequence>
<dbReference type="AlphaFoldDB" id="A0A1I2HRY2"/>
<accession>A0A1I2HRY2</accession>
<dbReference type="Proteomes" id="UP000199513">
    <property type="component" value="Unassembled WGS sequence"/>
</dbReference>
<name>A0A1I2HRY2_9BACT</name>